<name>A0A1V4ARK4_9BACT</name>
<dbReference type="AlphaFoldDB" id="A0A1V4ARK4"/>
<evidence type="ECO:0000313" key="2">
    <source>
        <dbReference type="Proteomes" id="UP000189681"/>
    </source>
</evidence>
<protein>
    <submittedName>
        <fullName evidence="1">Uncharacterized protein</fullName>
    </submittedName>
</protein>
<comment type="caution">
    <text evidence="1">The sequence shown here is derived from an EMBL/GenBank/DDBJ whole genome shotgun (WGS) entry which is preliminary data.</text>
</comment>
<proteinExistence type="predicted"/>
<gene>
    <name evidence="1" type="ORF">AYP45_12775</name>
</gene>
<reference evidence="1 2" key="1">
    <citation type="journal article" date="2017" name="Water Res.">
        <title>Discovery and metagenomic analysis of an anammox bacterial enrichment related to Candidatus "Brocadia caroliniensis" in a full-scale glycerol-fed nitritation-denitritation separate centrate treatment process.</title>
        <authorList>
            <person name="Park H."/>
            <person name="Brotto A.C."/>
            <person name="van Loosdrecht M.C."/>
            <person name="Chandran K."/>
        </authorList>
    </citation>
    <scope>NUCLEOTIDE SEQUENCE [LARGE SCALE GENOMIC DNA]</scope>
    <source>
        <strain evidence="1">26THWARD</strain>
    </source>
</reference>
<dbReference type="STRING" id="1004156.AYP45_12775"/>
<dbReference type="Proteomes" id="UP000189681">
    <property type="component" value="Unassembled WGS sequence"/>
</dbReference>
<sequence>MQKYRFGYTFCVSSVSADGESEFCQPKTFRAWKPDRNKANATKTNAYRKQQELKNGIGDI</sequence>
<organism evidence="1 2">
    <name type="scientific">Candidatus Brocadia carolinensis</name>
    <dbReference type="NCBI Taxonomy" id="1004156"/>
    <lineage>
        <taxon>Bacteria</taxon>
        <taxon>Pseudomonadati</taxon>
        <taxon>Planctomycetota</taxon>
        <taxon>Candidatus Brocadiia</taxon>
        <taxon>Candidatus Brocadiales</taxon>
        <taxon>Candidatus Brocadiaceae</taxon>
        <taxon>Candidatus Brocadia</taxon>
    </lineage>
</organism>
<accession>A0A1V4ARK4</accession>
<dbReference type="EMBL" id="AYTS01000117">
    <property type="protein sequence ID" value="OOP55768.1"/>
    <property type="molecule type" value="Genomic_DNA"/>
</dbReference>
<evidence type="ECO:0000313" key="1">
    <source>
        <dbReference type="EMBL" id="OOP55768.1"/>
    </source>
</evidence>